<dbReference type="Proteomes" id="UP000295763">
    <property type="component" value="Unassembled WGS sequence"/>
</dbReference>
<evidence type="ECO:0000256" key="5">
    <source>
        <dbReference type="ARBA" id="ARBA00022679"/>
    </source>
</evidence>
<accession>A0A4R2SSK6</accession>
<evidence type="ECO:0000259" key="9">
    <source>
        <dbReference type="PROSITE" id="PS50109"/>
    </source>
</evidence>
<dbReference type="SMART" id="SM00304">
    <property type="entry name" value="HAMP"/>
    <property type="match status" value="1"/>
</dbReference>
<dbReference type="PRINTS" id="PR00344">
    <property type="entry name" value="BCTRLSENSOR"/>
</dbReference>
<evidence type="ECO:0000256" key="6">
    <source>
        <dbReference type="ARBA" id="ARBA00022777"/>
    </source>
</evidence>
<feature type="domain" description="Histidine kinase" evidence="9">
    <location>
        <begin position="380"/>
        <end position="595"/>
    </location>
</feature>
<keyword evidence="5" id="KW-0808">Transferase</keyword>
<dbReference type="AlphaFoldDB" id="A0A4R2SSK6"/>
<dbReference type="SUPFAM" id="SSF55874">
    <property type="entry name" value="ATPase domain of HSP90 chaperone/DNA topoisomerase II/histidine kinase"/>
    <property type="match status" value="1"/>
</dbReference>
<dbReference type="InterPro" id="IPR003660">
    <property type="entry name" value="HAMP_dom"/>
</dbReference>
<keyword evidence="13" id="KW-1185">Reference proteome</keyword>
<evidence type="ECO:0000256" key="4">
    <source>
        <dbReference type="ARBA" id="ARBA00022553"/>
    </source>
</evidence>
<keyword evidence="6 12" id="KW-0418">Kinase</keyword>
<comment type="subcellular location">
    <subcellularLocation>
        <location evidence="2">Membrane</location>
    </subcellularLocation>
</comment>
<protein>
    <recommendedName>
        <fullName evidence="3">histidine kinase</fullName>
        <ecNumber evidence="3">2.7.13.3</ecNumber>
    </recommendedName>
</protein>
<dbReference type="InterPro" id="IPR036890">
    <property type="entry name" value="HATPase_C_sf"/>
</dbReference>
<dbReference type="GO" id="GO:0000155">
    <property type="term" value="F:phosphorelay sensor kinase activity"/>
    <property type="evidence" value="ECO:0007669"/>
    <property type="project" value="InterPro"/>
</dbReference>
<gene>
    <name evidence="12" type="ORF">EDC44_1349</name>
</gene>
<dbReference type="Pfam" id="PF02518">
    <property type="entry name" value="HATPase_c"/>
    <property type="match status" value="1"/>
</dbReference>
<feature type="modified residue" description="4-aspartylphosphate" evidence="7">
    <location>
        <position position="667"/>
    </location>
</feature>
<evidence type="ECO:0000256" key="2">
    <source>
        <dbReference type="ARBA" id="ARBA00004370"/>
    </source>
</evidence>
<dbReference type="CDD" id="cd00082">
    <property type="entry name" value="HisKA"/>
    <property type="match status" value="1"/>
</dbReference>
<dbReference type="Gene3D" id="3.40.50.2300">
    <property type="match status" value="1"/>
</dbReference>
<feature type="domain" description="Response regulatory" evidence="10">
    <location>
        <begin position="617"/>
        <end position="728"/>
    </location>
</feature>
<evidence type="ECO:0000259" key="11">
    <source>
        <dbReference type="PROSITE" id="PS50885"/>
    </source>
</evidence>
<evidence type="ECO:0000313" key="12">
    <source>
        <dbReference type="EMBL" id="TCP91234.1"/>
    </source>
</evidence>
<dbReference type="OrthoDB" id="9772100at2"/>
<dbReference type="SMART" id="SM00448">
    <property type="entry name" value="REC"/>
    <property type="match status" value="1"/>
</dbReference>
<dbReference type="EMBL" id="SLYB01000034">
    <property type="protein sequence ID" value="TCP91234.1"/>
    <property type="molecule type" value="Genomic_DNA"/>
</dbReference>
<sequence>MDFIKNNLFSKHYGVRLRLFAFVIWAILLVIFISITAIIGLNNTYNSLSDLREKSLNQMFSSMTLGVKTAQISTYATRLNQTINALQYKEESELLAQHAQQLQNLLNYATQNTQNNEDMRFTKIVDFIGLLEKSVKELLLQAHNRHITHTHILSGLSQNLLYIQHIKRLDKKFPASQEFRTQLAEIENLIEDTAKTSFSSSIFSIIKAKLSELPVTPSEVDIDDELAKLKNTFSTLIEDARLLSEVNLRIKFLTYQIDALVKQIDVEYSLLAQEKVKDVNTISEQIQSYLSDKTTSIIIFAAVTIALIIILGWYIYSLIGKRLYSITQALKKFSQGDKTVSIPQQQSPDEIGDLARAFHSFQHDLVHSQKMQTMGHLTGGIAHDFNNLLAVIIGNLDLIDPDTLTEKQAQRLNRALKAAENSATLTQRLLAYARKQPLHPTELDINQLIMEFQDFIKHSLPPSIKVRLNLEENLPLTYMDKNQLETALVNLIVNAKDAMNDIGNITIQSQKLMVQRTHHSEEMLQISISDEGCGMDEETQKRIFEPFFTTKKNGKGSGLGLSMVYGFIRQSKGRVVVESQINKGTTIHLQLPIAEISYEKQTTLTHDPLPLSAKIQSVLLVEDQHVLRETLTEQLKSMGYHVTGVESGEQALNYLKSGHRINYLLSDIILADKITGIDVANFVHQHCPSVKILLMTGNHTNNLAKSTQYPILNKPFKQAELQQTLNEL</sequence>
<dbReference type="PANTHER" id="PTHR43065">
    <property type="entry name" value="SENSOR HISTIDINE KINASE"/>
    <property type="match status" value="1"/>
</dbReference>
<dbReference type="PROSITE" id="PS50885">
    <property type="entry name" value="HAMP"/>
    <property type="match status" value="1"/>
</dbReference>
<dbReference type="Gene3D" id="6.10.340.10">
    <property type="match status" value="1"/>
</dbReference>
<name>A0A4R2SSK6_9PAST</name>
<keyword evidence="8" id="KW-0812">Transmembrane</keyword>
<dbReference type="SUPFAM" id="SSF47384">
    <property type="entry name" value="Homodimeric domain of signal transducing histidine kinase"/>
    <property type="match status" value="1"/>
</dbReference>
<dbReference type="PANTHER" id="PTHR43065:SF42">
    <property type="entry name" value="TWO-COMPONENT SENSOR PPRA"/>
    <property type="match status" value="1"/>
</dbReference>
<dbReference type="EC" id="2.7.13.3" evidence="3"/>
<dbReference type="SMART" id="SM00388">
    <property type="entry name" value="HisKA"/>
    <property type="match status" value="1"/>
</dbReference>
<dbReference type="InterPro" id="IPR001789">
    <property type="entry name" value="Sig_transdc_resp-reg_receiver"/>
</dbReference>
<feature type="transmembrane region" description="Helical" evidence="8">
    <location>
        <begin position="297"/>
        <end position="316"/>
    </location>
</feature>
<evidence type="ECO:0000256" key="8">
    <source>
        <dbReference type="SAM" id="Phobius"/>
    </source>
</evidence>
<dbReference type="InterPro" id="IPR011006">
    <property type="entry name" value="CheY-like_superfamily"/>
</dbReference>
<evidence type="ECO:0000256" key="1">
    <source>
        <dbReference type="ARBA" id="ARBA00000085"/>
    </source>
</evidence>
<keyword evidence="8" id="KW-0472">Membrane</keyword>
<dbReference type="PROSITE" id="PS50109">
    <property type="entry name" value="HIS_KIN"/>
    <property type="match status" value="1"/>
</dbReference>
<evidence type="ECO:0000256" key="7">
    <source>
        <dbReference type="PROSITE-ProRule" id="PRU00169"/>
    </source>
</evidence>
<dbReference type="CDD" id="cd06225">
    <property type="entry name" value="HAMP"/>
    <property type="match status" value="1"/>
</dbReference>
<dbReference type="InterPro" id="IPR005467">
    <property type="entry name" value="His_kinase_dom"/>
</dbReference>
<comment type="catalytic activity">
    <reaction evidence="1">
        <text>ATP + protein L-histidine = ADP + protein N-phospho-L-histidine.</text>
        <dbReference type="EC" id="2.7.13.3"/>
    </reaction>
</comment>
<dbReference type="PROSITE" id="PS50110">
    <property type="entry name" value="RESPONSE_REGULATORY"/>
    <property type="match status" value="1"/>
</dbReference>
<comment type="caution">
    <text evidence="12">The sequence shown here is derived from an EMBL/GenBank/DDBJ whole genome shotgun (WGS) entry which is preliminary data.</text>
</comment>
<dbReference type="Gene3D" id="1.10.287.130">
    <property type="match status" value="1"/>
</dbReference>
<evidence type="ECO:0000313" key="13">
    <source>
        <dbReference type="Proteomes" id="UP000295763"/>
    </source>
</evidence>
<evidence type="ECO:0000256" key="3">
    <source>
        <dbReference type="ARBA" id="ARBA00012438"/>
    </source>
</evidence>
<dbReference type="SUPFAM" id="SSF158472">
    <property type="entry name" value="HAMP domain-like"/>
    <property type="match status" value="1"/>
</dbReference>
<reference evidence="12 13" key="1">
    <citation type="submission" date="2019-03" db="EMBL/GenBank/DDBJ databases">
        <title>Genomic Encyclopedia of Type Strains, Phase IV (KMG-IV): sequencing the most valuable type-strain genomes for metagenomic binning, comparative biology and taxonomic classification.</title>
        <authorList>
            <person name="Goeker M."/>
        </authorList>
    </citation>
    <scope>NUCLEOTIDE SEQUENCE [LARGE SCALE GENOMIC DNA]</scope>
    <source>
        <strain evidence="12 13">DSM 28404</strain>
    </source>
</reference>
<dbReference type="SUPFAM" id="SSF52172">
    <property type="entry name" value="CheY-like"/>
    <property type="match status" value="1"/>
</dbReference>
<proteinExistence type="predicted"/>
<feature type="transmembrane region" description="Helical" evidence="8">
    <location>
        <begin position="20"/>
        <end position="41"/>
    </location>
</feature>
<keyword evidence="4 7" id="KW-0597">Phosphoprotein</keyword>
<organism evidence="12 13">
    <name type="scientific">Cricetibacter osteomyelitidis</name>
    <dbReference type="NCBI Taxonomy" id="1521931"/>
    <lineage>
        <taxon>Bacteria</taxon>
        <taxon>Pseudomonadati</taxon>
        <taxon>Pseudomonadota</taxon>
        <taxon>Gammaproteobacteria</taxon>
        <taxon>Pasteurellales</taxon>
        <taxon>Pasteurellaceae</taxon>
        <taxon>Cricetibacter</taxon>
    </lineage>
</organism>
<dbReference type="Pfam" id="PF00512">
    <property type="entry name" value="HisKA"/>
    <property type="match status" value="1"/>
</dbReference>
<dbReference type="Pfam" id="PF00672">
    <property type="entry name" value="HAMP"/>
    <property type="match status" value="1"/>
</dbReference>
<feature type="domain" description="HAMP" evidence="11">
    <location>
        <begin position="317"/>
        <end position="370"/>
    </location>
</feature>
<dbReference type="SMART" id="SM00387">
    <property type="entry name" value="HATPase_c"/>
    <property type="match status" value="1"/>
</dbReference>
<dbReference type="GO" id="GO:0016020">
    <property type="term" value="C:membrane"/>
    <property type="evidence" value="ECO:0007669"/>
    <property type="project" value="UniProtKB-SubCell"/>
</dbReference>
<evidence type="ECO:0000259" key="10">
    <source>
        <dbReference type="PROSITE" id="PS50110"/>
    </source>
</evidence>
<keyword evidence="8" id="KW-1133">Transmembrane helix</keyword>
<dbReference type="InterPro" id="IPR003661">
    <property type="entry name" value="HisK_dim/P_dom"/>
</dbReference>
<dbReference type="InterPro" id="IPR003594">
    <property type="entry name" value="HATPase_dom"/>
</dbReference>
<dbReference type="InterPro" id="IPR036097">
    <property type="entry name" value="HisK_dim/P_sf"/>
</dbReference>
<dbReference type="InterPro" id="IPR004358">
    <property type="entry name" value="Sig_transdc_His_kin-like_C"/>
</dbReference>
<dbReference type="Pfam" id="PF00072">
    <property type="entry name" value="Response_reg"/>
    <property type="match status" value="1"/>
</dbReference>
<dbReference type="Gene3D" id="3.30.565.10">
    <property type="entry name" value="Histidine kinase-like ATPase, C-terminal domain"/>
    <property type="match status" value="1"/>
</dbReference>